<evidence type="ECO:0000256" key="1">
    <source>
        <dbReference type="SAM" id="Phobius"/>
    </source>
</evidence>
<protein>
    <recommendedName>
        <fullName evidence="5">VWFA domain-containing protein</fullName>
    </recommendedName>
</protein>
<dbReference type="PANTHER" id="PTHR37464:SF1">
    <property type="entry name" value="BLL2463 PROTEIN"/>
    <property type="match status" value="1"/>
</dbReference>
<organism evidence="4">
    <name type="scientific">marine metagenome</name>
    <dbReference type="NCBI Taxonomy" id="408172"/>
    <lineage>
        <taxon>unclassified sequences</taxon>
        <taxon>metagenomes</taxon>
        <taxon>ecological metagenomes</taxon>
    </lineage>
</organism>
<keyword evidence="1" id="KW-0472">Membrane</keyword>
<feature type="transmembrane region" description="Helical" evidence="1">
    <location>
        <begin position="6"/>
        <end position="24"/>
    </location>
</feature>
<dbReference type="InterPro" id="IPR002035">
    <property type="entry name" value="VWF_A"/>
</dbReference>
<dbReference type="EMBL" id="UINC01025160">
    <property type="protein sequence ID" value="SVB00238.1"/>
    <property type="molecule type" value="Genomic_DNA"/>
</dbReference>
<feature type="transmembrane region" description="Helical" evidence="1">
    <location>
        <begin position="56"/>
        <end position="74"/>
    </location>
</feature>
<dbReference type="Gene3D" id="3.40.50.410">
    <property type="entry name" value="von Willebrand factor, type A domain"/>
    <property type="match status" value="1"/>
</dbReference>
<feature type="domain" description="Aerotolerance regulator N-terminal" evidence="2">
    <location>
        <begin position="1"/>
        <end position="76"/>
    </location>
</feature>
<feature type="non-terminal residue" evidence="4">
    <location>
        <position position="263"/>
    </location>
</feature>
<evidence type="ECO:0000313" key="4">
    <source>
        <dbReference type="EMBL" id="SVB00238.1"/>
    </source>
</evidence>
<gene>
    <name evidence="4" type="ORF">METZ01_LOCUS153092</name>
</gene>
<feature type="domain" description="VWFA" evidence="3">
    <location>
        <begin position="95"/>
        <end position="197"/>
    </location>
</feature>
<accession>A0A382AFF2</accession>
<evidence type="ECO:0000259" key="2">
    <source>
        <dbReference type="Pfam" id="PF07584"/>
    </source>
</evidence>
<evidence type="ECO:0008006" key="5">
    <source>
        <dbReference type="Google" id="ProtNLM"/>
    </source>
</evidence>
<dbReference type="InterPro" id="IPR011933">
    <property type="entry name" value="Double_TM_dom"/>
</dbReference>
<dbReference type="Pfam" id="PF13519">
    <property type="entry name" value="VWA_2"/>
    <property type="match status" value="1"/>
</dbReference>
<keyword evidence="1" id="KW-1133">Transmembrane helix</keyword>
<name>A0A382AFF2_9ZZZZ</name>
<dbReference type="SUPFAM" id="SSF53300">
    <property type="entry name" value="vWA-like"/>
    <property type="match status" value="1"/>
</dbReference>
<dbReference type="PANTHER" id="PTHR37464">
    <property type="entry name" value="BLL2463 PROTEIN"/>
    <property type="match status" value="1"/>
</dbReference>
<dbReference type="InterPro" id="IPR024163">
    <property type="entry name" value="Aerotolerance_reg_N"/>
</dbReference>
<keyword evidence="1" id="KW-0812">Transmembrane</keyword>
<proteinExistence type="predicted"/>
<dbReference type="AlphaFoldDB" id="A0A382AFF2"/>
<dbReference type="NCBIfam" id="TIGR02226">
    <property type="entry name" value="two_anch"/>
    <property type="match status" value="1"/>
</dbReference>
<evidence type="ECO:0000259" key="3">
    <source>
        <dbReference type="Pfam" id="PF13519"/>
    </source>
</evidence>
<sequence>MQFLNPLALIGLAAAVIPLALHLLNRGRPRAVPFSNLPFLRQLHQSRMRSVRMRQWWVLLLRTLALLLLALAFARPALRNSSDDWFASAQPTTAVLLIDQSYSTTARVGSESVFAQLRRRAKQVLDLFEDRDRLILIGFADQAGEPSTASRSRLRQQLDDLTPGQGATNLARALTRAYQVLSQSEGRERELYVLTDMTRPGWHPPAVVPPTGLRTFVLPPGQQPRSNHALVNVVHEPWLTSPGERVGLAVDVQFHGPHPVTSL</sequence>
<dbReference type="InterPro" id="IPR036465">
    <property type="entry name" value="vWFA_dom_sf"/>
</dbReference>
<reference evidence="4" key="1">
    <citation type="submission" date="2018-05" db="EMBL/GenBank/DDBJ databases">
        <authorList>
            <person name="Lanie J.A."/>
            <person name="Ng W.-L."/>
            <person name="Kazmierczak K.M."/>
            <person name="Andrzejewski T.M."/>
            <person name="Davidsen T.M."/>
            <person name="Wayne K.J."/>
            <person name="Tettelin H."/>
            <person name="Glass J.I."/>
            <person name="Rusch D."/>
            <person name="Podicherti R."/>
            <person name="Tsui H.-C.T."/>
            <person name="Winkler M.E."/>
        </authorList>
    </citation>
    <scope>NUCLEOTIDE SEQUENCE</scope>
</reference>
<dbReference type="Pfam" id="PF07584">
    <property type="entry name" value="BatA"/>
    <property type="match status" value="1"/>
</dbReference>